<evidence type="ECO:0000313" key="14">
    <source>
        <dbReference type="Proteomes" id="UP000006310"/>
    </source>
</evidence>
<dbReference type="InterPro" id="IPR012571">
    <property type="entry name" value="Mdm31/Mdm32"/>
</dbReference>
<evidence type="ECO:0000256" key="3">
    <source>
        <dbReference type="ARBA" id="ARBA00022692"/>
    </source>
</evidence>
<evidence type="ECO:0000313" key="13">
    <source>
        <dbReference type="EMBL" id="CCK68836.1"/>
    </source>
</evidence>
<comment type="similarity">
    <text evidence="2">Belongs to the MDM31/MDM32 family.</text>
</comment>
<dbReference type="PANTHER" id="PTHR31068">
    <property type="entry name" value="MITOCHONDRIAL DISTRIBUTION AND MORPHOLOGY PROTEIN 31"/>
    <property type="match status" value="1"/>
</dbReference>
<evidence type="ECO:0000256" key="2">
    <source>
        <dbReference type="ARBA" id="ARBA00005687"/>
    </source>
</evidence>
<dbReference type="GO" id="GO:0000001">
    <property type="term" value="P:mitochondrion inheritance"/>
    <property type="evidence" value="ECO:0007669"/>
    <property type="project" value="EnsemblFungi"/>
</dbReference>
<evidence type="ECO:0000256" key="7">
    <source>
        <dbReference type="ARBA" id="ARBA00023128"/>
    </source>
</evidence>
<dbReference type="Proteomes" id="UP000006310">
    <property type="component" value="Chromosome 2"/>
</dbReference>
<evidence type="ECO:0000256" key="6">
    <source>
        <dbReference type="ARBA" id="ARBA00022989"/>
    </source>
</evidence>
<comment type="subcellular location">
    <subcellularLocation>
        <location evidence="1">Mitochondrion inner membrane</location>
        <topology evidence="1">Multi-pass membrane protein</topology>
    </subcellularLocation>
</comment>
<feature type="transmembrane region" description="Helical" evidence="12">
    <location>
        <begin position="116"/>
        <end position="133"/>
    </location>
</feature>
<proteinExistence type="inferred from homology"/>
<protein>
    <recommendedName>
        <fullName evidence="10">Mitochondrial distribution and morphology protein 32</fullName>
    </recommendedName>
</protein>
<dbReference type="GO" id="GO:0007005">
    <property type="term" value="P:mitochondrion organization"/>
    <property type="evidence" value="ECO:0007669"/>
    <property type="project" value="EnsemblFungi"/>
</dbReference>
<dbReference type="OMA" id="FAKEMVG"/>
<dbReference type="GeneID" id="34524486"/>
<keyword evidence="4" id="KW-0999">Mitochondrion inner membrane</keyword>
<feature type="region of interest" description="Disordered" evidence="11">
    <location>
        <begin position="462"/>
        <end position="500"/>
    </location>
</feature>
<evidence type="ECO:0000256" key="5">
    <source>
        <dbReference type="ARBA" id="ARBA00022946"/>
    </source>
</evidence>
<keyword evidence="3 12" id="KW-0812">Transmembrane</keyword>
<evidence type="ECO:0000256" key="10">
    <source>
        <dbReference type="ARBA" id="ARBA00040573"/>
    </source>
</evidence>
<dbReference type="eggNOG" id="ENOG502QQU5">
    <property type="taxonomic scope" value="Eukaryota"/>
</dbReference>
<dbReference type="Pfam" id="PF08118">
    <property type="entry name" value="MDM31_MDM32"/>
    <property type="match status" value="2"/>
</dbReference>
<dbReference type="OrthoDB" id="17678at2759"/>
<evidence type="ECO:0000256" key="8">
    <source>
        <dbReference type="ARBA" id="ARBA00023136"/>
    </source>
</evidence>
<keyword evidence="8 12" id="KW-0472">Membrane</keyword>
<dbReference type="KEGG" id="kng:KNAG_0B03950"/>
<evidence type="ECO:0000256" key="11">
    <source>
        <dbReference type="SAM" id="MobiDB-lite"/>
    </source>
</evidence>
<keyword evidence="7" id="KW-0496">Mitochondrion</keyword>
<evidence type="ECO:0000256" key="4">
    <source>
        <dbReference type="ARBA" id="ARBA00022792"/>
    </source>
</evidence>
<evidence type="ECO:0000256" key="12">
    <source>
        <dbReference type="SAM" id="Phobius"/>
    </source>
</evidence>
<dbReference type="RefSeq" id="XP_022463082.1">
    <property type="nucleotide sequence ID" value="XM_022606381.1"/>
</dbReference>
<dbReference type="GO" id="GO:0005743">
    <property type="term" value="C:mitochondrial inner membrane"/>
    <property type="evidence" value="ECO:0007669"/>
    <property type="project" value="UniProtKB-SubCell"/>
</dbReference>
<keyword evidence="5" id="KW-0809">Transit peptide</keyword>
<reference evidence="13 14" key="1">
    <citation type="journal article" date="2011" name="Proc. Natl. Acad. Sci. U.S.A.">
        <title>Evolutionary erosion of yeast sex chromosomes by mating-type switching accidents.</title>
        <authorList>
            <person name="Gordon J.L."/>
            <person name="Armisen D."/>
            <person name="Proux-Wera E."/>
            <person name="Oheigeartaigh S.S."/>
            <person name="Byrne K.P."/>
            <person name="Wolfe K.H."/>
        </authorList>
    </citation>
    <scope>NUCLEOTIDE SEQUENCE [LARGE SCALE GENOMIC DNA]</scope>
    <source>
        <strain evidence="14">ATCC MYA-139 / BCRC 22969 / CBS 8797 / CCRC 22969 / KCTC 17520 / NBRC 10181 / NCYC 3082</strain>
    </source>
</reference>
<reference evidence="14" key="2">
    <citation type="submission" date="2012-08" db="EMBL/GenBank/DDBJ databases">
        <title>Genome sequence of Kazachstania naganishii.</title>
        <authorList>
            <person name="Gordon J.L."/>
            <person name="Armisen D."/>
            <person name="Proux-Wera E."/>
            <person name="OhEigeartaigh S.S."/>
            <person name="Byrne K.P."/>
            <person name="Wolfe K.H."/>
        </authorList>
    </citation>
    <scope>NUCLEOTIDE SEQUENCE [LARGE SCALE GENOMIC DNA]</scope>
    <source>
        <strain evidence="14">ATCC MYA-139 / BCRC 22969 / CBS 8797 / CCRC 22969 / KCTC 17520 / NBRC 10181 / NCYC 3082</strain>
    </source>
</reference>
<dbReference type="EMBL" id="HE978315">
    <property type="protein sequence ID" value="CCK68836.1"/>
    <property type="molecule type" value="Genomic_DNA"/>
</dbReference>
<evidence type="ECO:0000256" key="9">
    <source>
        <dbReference type="ARBA" id="ARBA00025191"/>
    </source>
</evidence>
<organism evidence="13 14">
    <name type="scientific">Huiozyma naganishii (strain ATCC MYA-139 / BCRC 22969 / CBS 8797 / KCTC 17520 / NBRC 10181 / NCYC 3082 / Yp74L-3)</name>
    <name type="common">Yeast</name>
    <name type="synonym">Kazachstania naganishii</name>
    <dbReference type="NCBI Taxonomy" id="1071383"/>
    <lineage>
        <taxon>Eukaryota</taxon>
        <taxon>Fungi</taxon>
        <taxon>Dikarya</taxon>
        <taxon>Ascomycota</taxon>
        <taxon>Saccharomycotina</taxon>
        <taxon>Saccharomycetes</taxon>
        <taxon>Saccharomycetales</taxon>
        <taxon>Saccharomycetaceae</taxon>
        <taxon>Huiozyma</taxon>
    </lineage>
</organism>
<sequence length="630" mass="71304">MLNACRTYTNSISSVMRCSAVPWRTLYRTSVTGAIRRSSPVGCRESSRIIQPARMFSSTSRCFGEVKKKVLTDNNSPLLKRSQPDINGATVLQKLKANVKWILIRNKERPFSKNELGTLFSWLLISQLVWLILKTTTVVSILLLGFNTVFAKELVGQTVGKLLNYFLDGIDIKFKDASIPEWQNGFIRFNSVELKSVDDGKSSAVLSFDLKFHQIEMNLSLKKWLFGNGLLNDIKILGMRGDANINYQRDDENRNALLIEWFSNPHYELNKIVVSDSNINVKESFPGSETPTCYKIALFNLEIPKLRLNRMIIDFLNANVITGSINNSLFTFHKRQNKLPLLNSLEDDNSSLQRITRLRLNSISVKDLGIYQTKAFNWIDEGNVDIIADIMLPRGLADTSDSAFKGNEEKYIVIDLKFRFKDLKAILPAHAPKLSTGESIVSLEELKPVVSYVNLQRALSQTAHKATKDSNPPEDGAANDNRYHIGNETPNISIRRRKSYPNITVIQSTPNSGKKNASSSVNFDDSNQRSIIKFNDSVDDSTGQSTQFGSANIPSNELSLRCRIVKNVKDLEEKMIFQETGIYDQLSMELYVDLTKVVEEWEYKNKDQWMKQWGTGFASQLLLFGFASPV</sequence>
<gene>
    <name evidence="13" type="primary">KNAG0B03950</name>
    <name evidence="13" type="ordered locus">KNAG_0B03950</name>
</gene>
<comment type="function">
    <text evidence="9">Involved in the organization of the mitochondrial membranes and the global structure of the mitochondria. Also required for mitochondrial distribution and mobility as well as for the maintenance of mitochondrial DNA nucleoids structures.</text>
</comment>
<dbReference type="GO" id="GO:0006873">
    <property type="term" value="P:intracellular monoatomic ion homeostasis"/>
    <property type="evidence" value="ECO:0007669"/>
    <property type="project" value="EnsemblFungi"/>
</dbReference>
<name>J7S4V8_HUIN7</name>
<evidence type="ECO:0000256" key="1">
    <source>
        <dbReference type="ARBA" id="ARBA00004448"/>
    </source>
</evidence>
<keyword evidence="6 12" id="KW-1133">Transmembrane helix</keyword>
<keyword evidence="14" id="KW-1185">Reference proteome</keyword>
<accession>J7S4V8</accession>
<dbReference type="AlphaFoldDB" id="J7S4V8"/>
<dbReference type="HOGENOM" id="CLU_016236_3_0_1"/>
<dbReference type="PANTHER" id="PTHR31068:SF1">
    <property type="entry name" value="MITOCHONDRIAL DISTRIBUTION AND MORPHOLOGY PROTEIN 32"/>
    <property type="match status" value="1"/>
</dbReference>